<dbReference type="Pfam" id="PF02163">
    <property type="entry name" value="Peptidase_M50"/>
    <property type="match status" value="1"/>
</dbReference>
<comment type="subcellular location">
    <subcellularLocation>
        <location evidence="2">Membrane</location>
        <topology evidence="2">Multi-pass membrane protein</topology>
    </subcellularLocation>
</comment>
<dbReference type="AlphaFoldDB" id="A0A3A4R196"/>
<keyword evidence="8" id="KW-0862">Zinc</keyword>
<feature type="non-terminal residue" evidence="14">
    <location>
        <position position="120"/>
    </location>
</feature>
<feature type="transmembrane region" description="Helical" evidence="12">
    <location>
        <begin position="48"/>
        <end position="67"/>
    </location>
</feature>
<dbReference type="EMBL" id="QZJZ01000104">
    <property type="protein sequence ID" value="RJP55992.1"/>
    <property type="molecule type" value="Genomic_DNA"/>
</dbReference>
<dbReference type="GO" id="GO:0016020">
    <property type="term" value="C:membrane"/>
    <property type="evidence" value="ECO:0007669"/>
    <property type="project" value="UniProtKB-SubCell"/>
</dbReference>
<keyword evidence="10" id="KW-0482">Metalloprotease</keyword>
<evidence type="ECO:0000256" key="6">
    <source>
        <dbReference type="ARBA" id="ARBA00022723"/>
    </source>
</evidence>
<protein>
    <submittedName>
        <fullName evidence="14">Site-2 protease family protein</fullName>
    </submittedName>
</protein>
<evidence type="ECO:0000256" key="10">
    <source>
        <dbReference type="ARBA" id="ARBA00023049"/>
    </source>
</evidence>
<dbReference type="PANTHER" id="PTHR39188">
    <property type="entry name" value="MEMBRANE-ASSOCIATED ZINC METALLOPROTEASE M50B"/>
    <property type="match status" value="1"/>
</dbReference>
<evidence type="ECO:0000256" key="12">
    <source>
        <dbReference type="SAM" id="Phobius"/>
    </source>
</evidence>
<feature type="domain" description="Peptidase M50" evidence="13">
    <location>
        <begin position="57"/>
        <end position="119"/>
    </location>
</feature>
<keyword evidence="6" id="KW-0479">Metal-binding</keyword>
<name>A0A3A4R196_9BACT</name>
<dbReference type="PANTHER" id="PTHR39188:SF3">
    <property type="entry name" value="STAGE IV SPORULATION PROTEIN FB"/>
    <property type="match status" value="1"/>
</dbReference>
<keyword evidence="7" id="KW-0378">Hydrolase</keyword>
<dbReference type="InterPro" id="IPR008915">
    <property type="entry name" value="Peptidase_M50"/>
</dbReference>
<evidence type="ECO:0000256" key="11">
    <source>
        <dbReference type="ARBA" id="ARBA00023136"/>
    </source>
</evidence>
<comment type="similarity">
    <text evidence="3">Belongs to the peptidase M50B family.</text>
</comment>
<comment type="cofactor">
    <cofactor evidence="1">
        <name>Zn(2+)</name>
        <dbReference type="ChEBI" id="CHEBI:29105"/>
    </cofactor>
</comment>
<organism evidence="14 15">
    <name type="scientific">Candidatus Auribacter fodinae</name>
    <dbReference type="NCBI Taxonomy" id="2093366"/>
    <lineage>
        <taxon>Bacteria</taxon>
        <taxon>Pseudomonadati</taxon>
        <taxon>Candidatus Auribacterota</taxon>
        <taxon>Candidatus Auribacteria</taxon>
        <taxon>Candidatus Auribacterales</taxon>
        <taxon>Candidatus Auribacteraceae</taxon>
        <taxon>Candidatus Auribacter</taxon>
    </lineage>
</organism>
<keyword evidence="9 12" id="KW-1133">Transmembrane helix</keyword>
<evidence type="ECO:0000256" key="5">
    <source>
        <dbReference type="ARBA" id="ARBA00022692"/>
    </source>
</evidence>
<dbReference type="GO" id="GO:0046872">
    <property type="term" value="F:metal ion binding"/>
    <property type="evidence" value="ECO:0007669"/>
    <property type="project" value="UniProtKB-KW"/>
</dbReference>
<evidence type="ECO:0000259" key="13">
    <source>
        <dbReference type="Pfam" id="PF02163"/>
    </source>
</evidence>
<evidence type="ECO:0000256" key="8">
    <source>
        <dbReference type="ARBA" id="ARBA00022833"/>
    </source>
</evidence>
<keyword evidence="4 14" id="KW-0645">Protease</keyword>
<evidence type="ECO:0000256" key="2">
    <source>
        <dbReference type="ARBA" id="ARBA00004141"/>
    </source>
</evidence>
<dbReference type="GO" id="GO:0008237">
    <property type="term" value="F:metallopeptidase activity"/>
    <property type="evidence" value="ECO:0007669"/>
    <property type="project" value="UniProtKB-KW"/>
</dbReference>
<keyword evidence="5 12" id="KW-0812">Transmembrane</keyword>
<dbReference type="Proteomes" id="UP000266426">
    <property type="component" value="Unassembled WGS sequence"/>
</dbReference>
<comment type="caution">
    <text evidence="14">The sequence shown here is derived from an EMBL/GenBank/DDBJ whole genome shotgun (WGS) entry which is preliminary data.</text>
</comment>
<evidence type="ECO:0000256" key="7">
    <source>
        <dbReference type="ARBA" id="ARBA00022801"/>
    </source>
</evidence>
<evidence type="ECO:0000256" key="3">
    <source>
        <dbReference type="ARBA" id="ARBA00007931"/>
    </source>
</evidence>
<dbReference type="GO" id="GO:0006508">
    <property type="term" value="P:proteolysis"/>
    <property type="evidence" value="ECO:0007669"/>
    <property type="project" value="UniProtKB-KW"/>
</dbReference>
<keyword evidence="11 12" id="KW-0472">Membrane</keyword>
<feature type="transmembrane region" description="Helical" evidence="12">
    <location>
        <begin position="20"/>
        <end position="42"/>
    </location>
</feature>
<evidence type="ECO:0000256" key="9">
    <source>
        <dbReference type="ARBA" id="ARBA00022989"/>
    </source>
</evidence>
<gene>
    <name evidence="14" type="ORF">C4541_13155</name>
</gene>
<evidence type="ECO:0000313" key="15">
    <source>
        <dbReference type="Proteomes" id="UP000266426"/>
    </source>
</evidence>
<proteinExistence type="inferred from homology"/>
<evidence type="ECO:0000256" key="1">
    <source>
        <dbReference type="ARBA" id="ARBA00001947"/>
    </source>
</evidence>
<accession>A0A3A4R196</accession>
<sequence length="120" mass="12921">MFGRGLRLFRVFGFEIKVDLSWLIIAVLVTWSLAEGVFPAIISGLSNTTYWVMGAVGALALFFSIVFHELCHSLIARNFGMEMKGITLFVFGGVSEMTDEPPSAKAEASMAIAGPASSVV</sequence>
<reference evidence="14 15" key="1">
    <citation type="journal article" date="2017" name="ISME J.">
        <title>Energy and carbon metabolisms in a deep terrestrial subsurface fluid microbial community.</title>
        <authorList>
            <person name="Momper L."/>
            <person name="Jungbluth S.P."/>
            <person name="Lee M.D."/>
            <person name="Amend J.P."/>
        </authorList>
    </citation>
    <scope>NUCLEOTIDE SEQUENCE [LARGE SCALE GENOMIC DNA]</scope>
    <source>
        <strain evidence="14">SURF_26</strain>
    </source>
</reference>
<evidence type="ECO:0000313" key="14">
    <source>
        <dbReference type="EMBL" id="RJP55992.1"/>
    </source>
</evidence>
<evidence type="ECO:0000256" key="4">
    <source>
        <dbReference type="ARBA" id="ARBA00022670"/>
    </source>
</evidence>